<protein>
    <submittedName>
        <fullName evidence="1">Uncharacterized protein</fullName>
    </submittedName>
</protein>
<gene>
    <name evidence="1" type="ORF">DCCM_0436</name>
</gene>
<proteinExistence type="predicted"/>
<dbReference type="AlphaFoldDB" id="A0A2L2X7V7"/>
<evidence type="ECO:0000313" key="2">
    <source>
        <dbReference type="Proteomes" id="UP000239549"/>
    </source>
</evidence>
<comment type="caution">
    <text evidence="1">The sequence shown here is derived from an EMBL/GenBank/DDBJ whole genome shotgun (WGS) entry which is preliminary data.</text>
</comment>
<reference evidence="2" key="1">
    <citation type="submission" date="2018-02" db="EMBL/GenBank/DDBJ databases">
        <title>Genome sequence of Desulfocucumis palustris strain NAW-5.</title>
        <authorList>
            <person name="Watanabe M."/>
            <person name="Kojima H."/>
            <person name="Fukui M."/>
        </authorList>
    </citation>
    <scope>NUCLEOTIDE SEQUENCE [LARGE SCALE GENOMIC DNA]</scope>
    <source>
        <strain evidence="2">NAW-5</strain>
    </source>
</reference>
<evidence type="ECO:0000313" key="1">
    <source>
        <dbReference type="EMBL" id="GBF32245.1"/>
    </source>
</evidence>
<sequence length="45" mass="4535">MLKNVLRLAGIGLIAFGLLSDYDSGWRIGLVAAGFAAVFLGGGPG</sequence>
<organism evidence="1 2">
    <name type="scientific">Desulfocucumis palustris</name>
    <dbReference type="NCBI Taxonomy" id="1898651"/>
    <lineage>
        <taxon>Bacteria</taxon>
        <taxon>Bacillati</taxon>
        <taxon>Bacillota</taxon>
        <taxon>Clostridia</taxon>
        <taxon>Eubacteriales</taxon>
        <taxon>Desulfocucumaceae</taxon>
        <taxon>Desulfocucumis</taxon>
    </lineage>
</organism>
<accession>A0A2L2X7V7</accession>
<dbReference type="EMBL" id="BFAV01000019">
    <property type="protein sequence ID" value="GBF32245.1"/>
    <property type="molecule type" value="Genomic_DNA"/>
</dbReference>
<name>A0A2L2X7V7_9FIRM</name>
<dbReference type="Proteomes" id="UP000239549">
    <property type="component" value="Unassembled WGS sequence"/>
</dbReference>
<dbReference type="RefSeq" id="WP_165791985.1">
    <property type="nucleotide sequence ID" value="NZ_BFAV01000019.1"/>
</dbReference>
<keyword evidence="2" id="KW-1185">Reference proteome</keyword>